<sequence length="188" mass="19465">MKFSQQKLLRLGAILVGIVVVYGLFTSYAGGKGAVLDGMQTMSPQELGGEGASAPMADGGPYVPAAETGSLGGNAVQVSGMQGATPSGQQTYTQRTLASDELLPKGEIGASWAAVNPTGVNDLQGQNFLQSSYHTNVSIIGVAQTNRNPTYDIRSEVPNSQSKVGPFLNSTIDPDPFRASRALDGLCA</sequence>
<feature type="transmembrane region" description="Helical" evidence="1">
    <location>
        <begin position="12"/>
        <end position="31"/>
    </location>
</feature>
<accession>A0A6C0JKW4</accession>
<keyword evidence="1" id="KW-1133">Transmembrane helix</keyword>
<dbReference type="EMBL" id="MN740401">
    <property type="protein sequence ID" value="QHU04458.1"/>
    <property type="molecule type" value="Genomic_DNA"/>
</dbReference>
<organism evidence="3">
    <name type="scientific">viral metagenome</name>
    <dbReference type="NCBI Taxonomy" id="1070528"/>
    <lineage>
        <taxon>unclassified sequences</taxon>
        <taxon>metagenomes</taxon>
        <taxon>organismal metagenomes</taxon>
    </lineage>
</organism>
<dbReference type="InterPro" id="IPR055730">
    <property type="entry name" value="P11_C"/>
</dbReference>
<feature type="domain" description="Minor capsid protein P11 C-terminal conserved region" evidence="2">
    <location>
        <begin position="97"/>
        <end position="178"/>
    </location>
</feature>
<protein>
    <recommendedName>
        <fullName evidence="2">Minor capsid protein P11 C-terminal conserved region domain-containing protein</fullName>
    </recommendedName>
</protein>
<name>A0A6C0JKW4_9ZZZZ</name>
<keyword evidence="1" id="KW-0472">Membrane</keyword>
<reference evidence="3" key="1">
    <citation type="journal article" date="2020" name="Nature">
        <title>Giant virus diversity and host interactions through global metagenomics.</title>
        <authorList>
            <person name="Schulz F."/>
            <person name="Roux S."/>
            <person name="Paez-Espino D."/>
            <person name="Jungbluth S."/>
            <person name="Walsh D.A."/>
            <person name="Denef V.J."/>
            <person name="McMahon K.D."/>
            <person name="Konstantinidis K.T."/>
            <person name="Eloe-Fadrosh E.A."/>
            <person name="Kyrpides N.C."/>
            <person name="Woyke T."/>
        </authorList>
    </citation>
    <scope>NUCLEOTIDE SEQUENCE</scope>
    <source>
        <strain evidence="3">GVMAG-M-3300027708-51</strain>
    </source>
</reference>
<evidence type="ECO:0000259" key="2">
    <source>
        <dbReference type="Pfam" id="PF23983"/>
    </source>
</evidence>
<keyword evidence="1" id="KW-0812">Transmembrane</keyword>
<dbReference type="Pfam" id="PF23983">
    <property type="entry name" value="P11_C"/>
    <property type="match status" value="1"/>
</dbReference>
<proteinExistence type="predicted"/>
<evidence type="ECO:0000256" key="1">
    <source>
        <dbReference type="SAM" id="Phobius"/>
    </source>
</evidence>
<dbReference type="AlphaFoldDB" id="A0A6C0JKW4"/>
<evidence type="ECO:0000313" key="3">
    <source>
        <dbReference type="EMBL" id="QHU04458.1"/>
    </source>
</evidence>